<keyword evidence="3" id="KW-0050">Antiport</keyword>
<feature type="transmembrane region" description="Helical" evidence="21">
    <location>
        <begin position="135"/>
        <end position="153"/>
    </location>
</feature>
<dbReference type="InterPro" id="IPR014710">
    <property type="entry name" value="RmlC-like_jellyroll"/>
</dbReference>
<dbReference type="PROSITE" id="PS50042">
    <property type="entry name" value="CNMP_BINDING_3"/>
    <property type="match status" value="1"/>
</dbReference>
<dbReference type="KEGG" id="csyr:103269008"/>
<feature type="transmembrane region" description="Helical" evidence="21">
    <location>
        <begin position="103"/>
        <end position="123"/>
    </location>
</feature>
<dbReference type="PANTHER" id="PTHR10037:SF62">
    <property type="entry name" value="SODIUM CHANNEL PROTEIN 60E"/>
    <property type="match status" value="1"/>
</dbReference>
<dbReference type="GO" id="GO:0031514">
    <property type="term" value="C:motile cilium"/>
    <property type="evidence" value="ECO:0007669"/>
    <property type="project" value="UniProtKB-ARBA"/>
</dbReference>
<evidence type="ECO:0000256" key="14">
    <source>
        <dbReference type="ARBA" id="ARBA00054906"/>
    </source>
</evidence>
<evidence type="ECO:0000256" key="3">
    <source>
        <dbReference type="ARBA" id="ARBA00022449"/>
    </source>
</evidence>
<feature type="transmembrane region" description="Helical" evidence="21">
    <location>
        <begin position="165"/>
        <end position="181"/>
    </location>
</feature>
<comment type="similarity">
    <text evidence="1">Belongs to the monovalent cation:proton antiporter 1 (CPA1) transporter (TC 2.A.36) family.</text>
</comment>
<keyword evidence="5 21" id="KW-0812">Transmembrane</keyword>
<keyword evidence="7 21" id="KW-1133">Transmembrane helix</keyword>
<evidence type="ECO:0000256" key="15">
    <source>
        <dbReference type="ARBA" id="ARBA00060429"/>
    </source>
</evidence>
<dbReference type="RefSeq" id="XP_008064785.1">
    <property type="nucleotide sequence ID" value="XM_008066594.2"/>
</dbReference>
<comment type="subcellular location">
    <subcellularLocation>
        <location evidence="15">Cell projection</location>
        <location evidence="15">Cilium</location>
        <location evidence="15">Flagellum membrane</location>
        <topology evidence="15">Multi-pass membrane protein</topology>
    </subcellularLocation>
</comment>
<evidence type="ECO:0000256" key="20">
    <source>
        <dbReference type="ARBA" id="ARBA00083897"/>
    </source>
</evidence>
<sequence>MELAKRHLLSAQIASYQRQYRNETLSQSAVKILVGAAGSSGEKEEYMSLETIKNYSESKKVIIFIRKRVLHWVYNTKKEKGISSRHLFLRVCHNIVFTDEFEALGYLVTLMNIYPIIISWIPQLHKIYDSELERVYYFFLAFYTIESLLKIGAMKKEFFSHTWNLFEFVITIIDIFSIMLLKTNIFESFNMIQTVIFIKTVRLCRILRILKLITPKLLEIIDKSLSHQRSFTYAILKGYVQGEADVMTVIDQITSSEQIKQILLKRITKNMEDALKELGYFECDHPEIAITVKTKQEIDVMLNMAKEIVKVFESKGIIHKTEGAKINKFIMAKKKEVLGFQSVIPPLTVQEIIYHIPWLDKDKDHINFIQEKVKVIAFDCGNEIFQEDDEPRGIYIVVSGMIKLTSSKPRLGIDQILESEEKNHPIIHKDYVLSGEIIGEINCFTNEPMQYSASCKTVAEMCFISKNHLYEALEQCCPLIEQKVWQKIGLAITARKIREHLSYEDWNYNMQLKLSNTYIKDIPKSTKTDICYENVIYVILIHGAVKDCQLQKVYKAPFLIPKTCQQIQGNEEFTKVMIVQASINTKNIRLNAGNYVSKHKGSLSLRSMALNGTLGEDIKEKQELRRMEHTVLPLLGVPTLAPCSADQILPAIFNKCDPFDLSPISISKLESLQKDLKISSRILRSKGTPRRNVRESPGGCLRFFNVIRSTSLPKIQTEARVHLPFM</sequence>
<keyword evidence="4" id="KW-1003">Cell membrane</keyword>
<dbReference type="Pfam" id="PF00520">
    <property type="entry name" value="Ion_trans"/>
    <property type="match status" value="1"/>
</dbReference>
<evidence type="ECO:0000256" key="12">
    <source>
        <dbReference type="ARBA" id="ARBA00023201"/>
    </source>
</evidence>
<accession>A0A1U7U3W1</accession>
<gene>
    <name evidence="24" type="primary">SLC9C1</name>
</gene>
<dbReference type="PANTHER" id="PTHR10037">
    <property type="entry name" value="VOLTAGE-GATED CATION CHANNEL CALCIUM AND SODIUM"/>
    <property type="match status" value="1"/>
</dbReference>
<dbReference type="InterPro" id="IPR000595">
    <property type="entry name" value="cNMP-bd_dom"/>
</dbReference>
<keyword evidence="23" id="KW-1185">Reference proteome</keyword>
<reference evidence="24" key="1">
    <citation type="submission" date="2025-08" db="UniProtKB">
        <authorList>
            <consortium name="RefSeq"/>
        </authorList>
    </citation>
    <scope>IDENTIFICATION</scope>
</reference>
<dbReference type="Gene3D" id="1.20.120.350">
    <property type="entry name" value="Voltage-gated potassium channels. Chain C"/>
    <property type="match status" value="1"/>
</dbReference>
<evidence type="ECO:0000256" key="17">
    <source>
        <dbReference type="ARBA" id="ARBA00072794"/>
    </source>
</evidence>
<evidence type="ECO:0000256" key="19">
    <source>
        <dbReference type="ARBA" id="ARBA00077858"/>
    </source>
</evidence>
<feature type="domain" description="Cyclic nucleotide-binding" evidence="22">
    <location>
        <begin position="378"/>
        <end position="473"/>
    </location>
</feature>
<keyword evidence="2" id="KW-0813">Transport</keyword>
<evidence type="ECO:0000256" key="18">
    <source>
        <dbReference type="ARBA" id="ARBA00077734"/>
    </source>
</evidence>
<proteinExistence type="inferred from homology"/>
<evidence type="ECO:0000256" key="5">
    <source>
        <dbReference type="ARBA" id="ARBA00022692"/>
    </source>
</evidence>
<keyword evidence="10" id="KW-0969">Cilium</keyword>
<dbReference type="Gene3D" id="2.60.120.10">
    <property type="entry name" value="Jelly Rolls"/>
    <property type="match status" value="1"/>
</dbReference>
<dbReference type="Proteomes" id="UP000189704">
    <property type="component" value="Unplaced"/>
</dbReference>
<dbReference type="SUPFAM" id="SSF81324">
    <property type="entry name" value="Voltage-gated potassium channels"/>
    <property type="match status" value="1"/>
</dbReference>
<keyword evidence="9" id="KW-0406">Ion transport</keyword>
<evidence type="ECO:0000256" key="1">
    <source>
        <dbReference type="ARBA" id="ARBA00007367"/>
    </source>
</evidence>
<evidence type="ECO:0000256" key="2">
    <source>
        <dbReference type="ARBA" id="ARBA00022448"/>
    </source>
</evidence>
<evidence type="ECO:0000256" key="21">
    <source>
        <dbReference type="SAM" id="Phobius"/>
    </source>
</evidence>
<keyword evidence="8" id="KW-0915">Sodium</keyword>
<comment type="subunit">
    <text evidence="16">Interacts with soluble adenylyl cyclase (sAC).</text>
</comment>
<evidence type="ECO:0000256" key="9">
    <source>
        <dbReference type="ARBA" id="ARBA00023065"/>
    </source>
</evidence>
<dbReference type="InterPro" id="IPR043203">
    <property type="entry name" value="VGCC_Ca_Na"/>
</dbReference>
<dbReference type="SUPFAM" id="SSF51206">
    <property type="entry name" value="cAMP-binding domain-like"/>
    <property type="match status" value="1"/>
</dbReference>
<evidence type="ECO:0000313" key="23">
    <source>
        <dbReference type="Proteomes" id="UP000189704"/>
    </source>
</evidence>
<keyword evidence="12" id="KW-0739">Sodium transport</keyword>
<keyword evidence="6" id="KW-0282">Flagellum</keyword>
<evidence type="ECO:0000256" key="13">
    <source>
        <dbReference type="ARBA" id="ARBA00023273"/>
    </source>
</evidence>
<dbReference type="InterPro" id="IPR005821">
    <property type="entry name" value="Ion_trans_dom"/>
</dbReference>
<dbReference type="CDD" id="cd00038">
    <property type="entry name" value="CAP_ED"/>
    <property type="match status" value="1"/>
</dbReference>
<keyword evidence="11 21" id="KW-0472">Membrane</keyword>
<dbReference type="OrthoDB" id="441412at2759"/>
<dbReference type="CTD" id="285335"/>
<dbReference type="GO" id="GO:0015385">
    <property type="term" value="F:sodium:proton antiporter activity"/>
    <property type="evidence" value="ECO:0007669"/>
    <property type="project" value="UniProtKB-ARBA"/>
</dbReference>
<name>A0A1U7U3W1_CARSF</name>
<evidence type="ECO:0000256" key="4">
    <source>
        <dbReference type="ARBA" id="ARBA00022475"/>
    </source>
</evidence>
<organism evidence="23 24">
    <name type="scientific">Carlito syrichta</name>
    <name type="common">Philippine tarsier</name>
    <name type="synonym">Tarsius syrichta</name>
    <dbReference type="NCBI Taxonomy" id="1868482"/>
    <lineage>
        <taxon>Eukaryota</taxon>
        <taxon>Metazoa</taxon>
        <taxon>Chordata</taxon>
        <taxon>Craniata</taxon>
        <taxon>Vertebrata</taxon>
        <taxon>Euteleostomi</taxon>
        <taxon>Mammalia</taxon>
        <taxon>Eutheria</taxon>
        <taxon>Euarchontoglires</taxon>
        <taxon>Primates</taxon>
        <taxon>Haplorrhini</taxon>
        <taxon>Tarsiiformes</taxon>
        <taxon>Tarsiidae</taxon>
        <taxon>Carlito</taxon>
    </lineage>
</organism>
<evidence type="ECO:0000256" key="11">
    <source>
        <dbReference type="ARBA" id="ARBA00023136"/>
    </source>
</evidence>
<dbReference type="GeneID" id="103269008"/>
<dbReference type="Pfam" id="PF00027">
    <property type="entry name" value="cNMP_binding"/>
    <property type="match status" value="1"/>
</dbReference>
<dbReference type="AlphaFoldDB" id="A0A1U7U3W1"/>
<evidence type="ECO:0000256" key="6">
    <source>
        <dbReference type="ARBA" id="ARBA00022846"/>
    </source>
</evidence>
<dbReference type="GO" id="GO:0005248">
    <property type="term" value="F:voltage-gated sodium channel activity"/>
    <property type="evidence" value="ECO:0007669"/>
    <property type="project" value="TreeGrafter"/>
</dbReference>
<evidence type="ECO:0000256" key="16">
    <source>
        <dbReference type="ARBA" id="ARBA00062754"/>
    </source>
</evidence>
<evidence type="ECO:0000256" key="10">
    <source>
        <dbReference type="ARBA" id="ARBA00023069"/>
    </source>
</evidence>
<comment type="function">
    <text evidence="14">Sperm-specific solute carrier involved in intracellular pH regulation of spermatozoa. Required for sperm motility and fertility. Involved in sperm cell hyperactivation, a step needed for sperm motility which is essential late in the preparation of sperm for fertilization. Required for the expression and bicarbonate regulation of the soluble adenylyl cyclase (sAC).</text>
</comment>
<evidence type="ECO:0000259" key="22">
    <source>
        <dbReference type="PROSITE" id="PS50042"/>
    </source>
</evidence>
<dbReference type="InterPro" id="IPR018490">
    <property type="entry name" value="cNMP-bd_dom_sf"/>
</dbReference>
<evidence type="ECO:0000256" key="7">
    <source>
        <dbReference type="ARBA" id="ARBA00022989"/>
    </source>
</evidence>
<dbReference type="FunFam" id="2.60.120.10:FF:000067">
    <property type="entry name" value="Solute carrier family 9 member C1"/>
    <property type="match status" value="1"/>
</dbReference>
<dbReference type="GO" id="GO:0001518">
    <property type="term" value="C:voltage-gated sodium channel complex"/>
    <property type="evidence" value="ECO:0007669"/>
    <property type="project" value="TreeGrafter"/>
</dbReference>
<dbReference type="InterPro" id="IPR027359">
    <property type="entry name" value="Volt_channel_dom_sf"/>
</dbReference>
<protein>
    <recommendedName>
        <fullName evidence="17">Solute carrier family 9 member C1</fullName>
    </recommendedName>
    <alternativeName>
        <fullName evidence="20">Na(+)/H(+) exchanger 10</fullName>
    </alternativeName>
    <alternativeName>
        <fullName evidence="19">Sodium/hydrogen exchanger 10</fullName>
    </alternativeName>
    <alternativeName>
        <fullName evidence="18">Sperm-specific Na(+)/H(+) exchanger</fullName>
    </alternativeName>
</protein>
<evidence type="ECO:0000256" key="8">
    <source>
        <dbReference type="ARBA" id="ARBA00023053"/>
    </source>
</evidence>
<keyword evidence="13" id="KW-0966">Cell projection</keyword>
<dbReference type="FunFam" id="1.20.120.350:FF:000050">
    <property type="entry name" value="Solute carrier family 9 member C1"/>
    <property type="match status" value="1"/>
</dbReference>
<evidence type="ECO:0000313" key="24">
    <source>
        <dbReference type="RefSeq" id="XP_008064785.1"/>
    </source>
</evidence>